<keyword evidence="4 8" id="KW-0028">Amino-acid biosynthesis</keyword>
<evidence type="ECO:0000256" key="5">
    <source>
        <dbReference type="ARBA" id="ARBA00022679"/>
    </source>
</evidence>
<evidence type="ECO:0000256" key="1">
    <source>
        <dbReference type="ARBA" id="ARBA00004925"/>
    </source>
</evidence>
<evidence type="ECO:0000256" key="3">
    <source>
        <dbReference type="ARBA" id="ARBA00022571"/>
    </source>
</evidence>
<evidence type="ECO:0000313" key="11">
    <source>
        <dbReference type="Proteomes" id="UP000011547"/>
    </source>
</evidence>
<keyword evidence="6 8" id="KW-0012">Acyltransferase</keyword>
<dbReference type="InterPro" id="IPR000182">
    <property type="entry name" value="GNAT_dom"/>
</dbReference>
<evidence type="ECO:0000256" key="6">
    <source>
        <dbReference type="ARBA" id="ARBA00023315"/>
    </source>
</evidence>
<dbReference type="EMBL" id="CP003803">
    <property type="protein sequence ID" value="AGF46751.1"/>
    <property type="molecule type" value="Genomic_DNA"/>
</dbReference>
<keyword evidence="8" id="KW-0963">Cytoplasm</keyword>
<dbReference type="CDD" id="cd04301">
    <property type="entry name" value="NAT_SF"/>
    <property type="match status" value="1"/>
</dbReference>
<dbReference type="PIRSF" id="PIRSF000423">
    <property type="entry name" value="ArgA"/>
    <property type="match status" value="1"/>
</dbReference>
<protein>
    <recommendedName>
        <fullName evidence="8">Amino-acid acetyltransferase</fullName>
        <ecNumber evidence="8">2.3.1.1</ecNumber>
    </recommendedName>
    <alternativeName>
        <fullName evidence="8">N-acetylglutamate synthase</fullName>
        <shortName evidence="8">AGS</shortName>
        <shortName evidence="8">NAGS</shortName>
    </alternativeName>
</protein>
<dbReference type="Proteomes" id="UP000011547">
    <property type="component" value="Chromosome"/>
</dbReference>
<dbReference type="PATRIC" id="fig|1208919.3.peg.189"/>
<dbReference type="NCBIfam" id="NF003641">
    <property type="entry name" value="PRK05279.1"/>
    <property type="match status" value="1"/>
</dbReference>
<dbReference type="OrthoDB" id="9802238at2"/>
<dbReference type="eggNOG" id="COG0548">
    <property type="taxonomic scope" value="Bacteria"/>
</dbReference>
<proteinExistence type="inferred from homology"/>
<dbReference type="PANTHER" id="PTHR30602">
    <property type="entry name" value="AMINO-ACID ACETYLTRANSFERASE"/>
    <property type="match status" value="1"/>
</dbReference>
<dbReference type="PROSITE" id="PS51186">
    <property type="entry name" value="GNAT"/>
    <property type="match status" value="1"/>
</dbReference>
<dbReference type="AlphaFoldDB" id="M1LRJ2"/>
<dbReference type="SUPFAM" id="SSF53633">
    <property type="entry name" value="Carbamate kinase-like"/>
    <property type="match status" value="1"/>
</dbReference>
<dbReference type="Gene3D" id="3.40.1160.10">
    <property type="entry name" value="Acetylglutamate kinase-like"/>
    <property type="match status" value="1"/>
</dbReference>
<feature type="domain" description="N-acetyltransferase" evidence="9">
    <location>
        <begin position="304"/>
        <end position="451"/>
    </location>
</feature>
<dbReference type="EC" id="2.3.1.1" evidence="8"/>
<comment type="catalytic activity">
    <reaction evidence="7 8">
        <text>L-glutamate + acetyl-CoA = N-acetyl-L-glutamate + CoA + H(+)</text>
        <dbReference type="Rhea" id="RHEA:24292"/>
        <dbReference type="ChEBI" id="CHEBI:15378"/>
        <dbReference type="ChEBI" id="CHEBI:29985"/>
        <dbReference type="ChEBI" id="CHEBI:44337"/>
        <dbReference type="ChEBI" id="CHEBI:57287"/>
        <dbReference type="ChEBI" id="CHEBI:57288"/>
        <dbReference type="EC" id="2.3.1.1"/>
    </reaction>
</comment>
<dbReference type="GO" id="GO:0004042">
    <property type="term" value="F:L-glutamate N-acetyltransferase activity"/>
    <property type="evidence" value="ECO:0007669"/>
    <property type="project" value="UniProtKB-UniRule"/>
</dbReference>
<dbReference type="Pfam" id="PF13508">
    <property type="entry name" value="Acetyltransf_7"/>
    <property type="match status" value="1"/>
</dbReference>
<accession>M1LRJ2</accession>
<dbReference type="KEGG" id="kde:CDSE_0430"/>
<comment type="pathway">
    <text evidence="1 8">Amino-acid biosynthesis; L-arginine biosynthesis; N(2)-acetyl-L-ornithine from L-glutamate: step 1/4.</text>
</comment>
<name>M1LRJ2_9PROT</name>
<sequence length="458" mass="50507">MEIEKPYSHEAQDNSKSQFVRWFREVAPYVHAFRGKTFIIAFNGELIQDGILNTLVQDLSLLSALGIRLVLIYGSGPQINEQLRLKGLPQNFNGCLLKPTDSASLECAKEAAGEIRLDIEASFSQGLPNTPMSHSQIRVISGNFITASPVGIVNGIDFQHTGKVRKVDTESIRSAIEKGSSVVLLSPLGFSPTGDAFHLSMEELAANTAIALRAEKLIFLSSSSGLINKNGSIDAEIARAKAELLIKNNDIDNETKKFLENAALAVKKGVARAHILPYSMDGSVLLEIFTHDGVGNMIVEDNLDDLRAATIDDVGAIVSLIEPLESDGTLIPRPKSLIERDLENFTVLEHDGIIYGCAALYIFEEEKMAELACLIVHPEWQSSGEGELLLRHVESKAKKLGLDYLFALTTRTSHWFLKRGFIKGNIKDLPKEKQNNYNRSRNSLIFIKKFSFIKTIGV</sequence>
<dbReference type="SUPFAM" id="SSF55729">
    <property type="entry name" value="Acyl-CoA N-acyltransferases (Nat)"/>
    <property type="match status" value="1"/>
</dbReference>
<comment type="miscellaneous">
    <text evidence="8">In bacteria which possess the bifunctional enzyme ornithine acetyltransferase/N-acetylglutamate synthase (ArgJ), ArgA fulfills an anaplerotic role.</text>
</comment>
<dbReference type="GO" id="GO:0005737">
    <property type="term" value="C:cytoplasm"/>
    <property type="evidence" value="ECO:0007669"/>
    <property type="project" value="UniProtKB-SubCell"/>
</dbReference>
<comment type="similarity">
    <text evidence="2 8">Belongs to the acetyltransferase family. ArgA subfamily.</text>
</comment>
<dbReference type="InterPro" id="IPR016181">
    <property type="entry name" value="Acyl_CoA_acyltransferase"/>
</dbReference>
<evidence type="ECO:0000313" key="10">
    <source>
        <dbReference type="EMBL" id="AGF46751.1"/>
    </source>
</evidence>
<evidence type="ECO:0000256" key="2">
    <source>
        <dbReference type="ARBA" id="ARBA00009145"/>
    </source>
</evidence>
<keyword evidence="3 8" id="KW-0055">Arginine biosynthesis</keyword>
<dbReference type="GO" id="GO:0006526">
    <property type="term" value="P:L-arginine biosynthetic process"/>
    <property type="evidence" value="ECO:0007669"/>
    <property type="project" value="UniProtKB-UniRule"/>
</dbReference>
<reference evidence="10 11" key="1">
    <citation type="journal article" date="2013" name="Genome Biol. Evol.">
        <title>Genome evolution and phylogenomic analysis of candidatus kinetoplastibacterium, the betaproteobacterial endosymbionts of strigomonas and angomonas.</title>
        <authorList>
            <person name="Alves J.M."/>
            <person name="Serrano M.G."/>
            <person name="Maia da Silva F."/>
            <person name="Voegtly L.J."/>
            <person name="Matveyev A.V."/>
            <person name="Teixeira M.M."/>
            <person name="Camargo E.P."/>
            <person name="Buck G.A."/>
        </authorList>
    </citation>
    <scope>NUCLEOTIDE SEQUENCE [LARGE SCALE GENOMIC DNA]</scope>
    <source>
        <strain evidence="10 11">TCC079E</strain>
    </source>
</reference>
<dbReference type="InterPro" id="IPR001048">
    <property type="entry name" value="Asp/Glu/Uridylate_kinase"/>
</dbReference>
<dbReference type="HAMAP" id="MF_01105">
    <property type="entry name" value="N_acetyl_glu_synth"/>
    <property type="match status" value="1"/>
</dbReference>
<dbReference type="PANTHER" id="PTHR30602:SF12">
    <property type="entry name" value="AMINO-ACID ACETYLTRANSFERASE NAGS1, CHLOROPLASTIC-RELATED"/>
    <property type="match status" value="1"/>
</dbReference>
<dbReference type="NCBIfam" id="TIGR01890">
    <property type="entry name" value="N-Ac-Glu-synth"/>
    <property type="match status" value="1"/>
</dbReference>
<dbReference type="InterPro" id="IPR033719">
    <property type="entry name" value="NAGS_kin"/>
</dbReference>
<organism evidence="10 11">
    <name type="scientific">Candidatus Kinetoplastidibacterium desouzai TCC079E</name>
    <dbReference type="NCBI Taxonomy" id="1208919"/>
    <lineage>
        <taxon>Bacteria</taxon>
        <taxon>Pseudomonadati</taxon>
        <taxon>Pseudomonadota</taxon>
        <taxon>Betaproteobacteria</taxon>
        <taxon>Candidatus Kinetoplastidibacterium</taxon>
    </lineage>
</organism>
<dbReference type="InterPro" id="IPR010167">
    <property type="entry name" value="NH2A_AcTrfase"/>
</dbReference>
<evidence type="ECO:0000256" key="4">
    <source>
        <dbReference type="ARBA" id="ARBA00022605"/>
    </source>
</evidence>
<keyword evidence="5 8" id="KW-0808">Transferase</keyword>
<evidence type="ECO:0000256" key="7">
    <source>
        <dbReference type="ARBA" id="ARBA00048372"/>
    </source>
</evidence>
<dbReference type="InterPro" id="IPR036393">
    <property type="entry name" value="AceGlu_kinase-like_sf"/>
</dbReference>
<dbReference type="RefSeq" id="WP_015396162.1">
    <property type="nucleotide sequence ID" value="NC_020294.1"/>
</dbReference>
<dbReference type="STRING" id="1208919.CDSE_0430"/>
<keyword evidence="11" id="KW-1185">Reference proteome</keyword>
<comment type="subcellular location">
    <subcellularLocation>
        <location evidence="8">Cytoplasm</location>
    </subcellularLocation>
</comment>
<dbReference type="CDD" id="cd04237">
    <property type="entry name" value="AAK_NAGS-ABP"/>
    <property type="match status" value="1"/>
</dbReference>
<dbReference type="Pfam" id="PF00696">
    <property type="entry name" value="AA_kinase"/>
    <property type="match status" value="1"/>
</dbReference>
<gene>
    <name evidence="8" type="primary">argA</name>
    <name evidence="10" type="ORF">CDSE_0430</name>
</gene>
<evidence type="ECO:0000259" key="9">
    <source>
        <dbReference type="PROSITE" id="PS51186"/>
    </source>
</evidence>
<dbReference type="Gene3D" id="3.40.630.30">
    <property type="match status" value="1"/>
</dbReference>
<dbReference type="eggNOG" id="COG1246">
    <property type="taxonomic scope" value="Bacteria"/>
</dbReference>
<evidence type="ECO:0000256" key="8">
    <source>
        <dbReference type="HAMAP-Rule" id="MF_01105"/>
    </source>
</evidence>
<dbReference type="UniPathway" id="UPA00068">
    <property type="reaction ID" value="UER00106"/>
</dbReference>
<dbReference type="HOGENOM" id="CLU_024773_0_0_4"/>